<evidence type="ECO:0000259" key="3">
    <source>
        <dbReference type="PROSITE" id="PS51201"/>
    </source>
</evidence>
<dbReference type="PROSITE" id="PS51201">
    <property type="entry name" value="RCK_N"/>
    <property type="match status" value="1"/>
</dbReference>
<name>A0A1C6KB92_9FIRM</name>
<dbReference type="InterPro" id="IPR006036">
    <property type="entry name" value="K_uptake_TrkA"/>
</dbReference>
<keyword evidence="1" id="KW-0633">Potassium transport</keyword>
<dbReference type="EMBL" id="FMHG01000005">
    <property type="protein sequence ID" value="SCJ91195.1"/>
    <property type="molecule type" value="Genomic_DNA"/>
</dbReference>
<gene>
    <name evidence="4" type="primary">trkA_2</name>
    <name evidence="4" type="ORF">SAMEA3545359_02812</name>
</gene>
<keyword evidence="1" id="KW-0406">Ion transport</keyword>
<dbReference type="InterPro" id="IPR036291">
    <property type="entry name" value="NAD(P)-bd_dom_sf"/>
</dbReference>
<evidence type="ECO:0000256" key="1">
    <source>
        <dbReference type="ARBA" id="ARBA00022538"/>
    </source>
</evidence>
<dbReference type="PANTHER" id="PTHR43833:SF8">
    <property type="entry name" value="TRK SYSTEM POTASSIUM UPTAKE PROTEIN TRKA"/>
    <property type="match status" value="1"/>
</dbReference>
<sequence>MNILVIGCGKVGSNLARRLEQEGHEVAVVDKNPDNFERLSDDFDGLTVTGVPFDEDVLREAGVENCDALAAVTPDDNTNIMVAQVAREIFHVPAVLSRIYDPQRKDVFAHFGLHTVCPTNLTVDAITQSLTTGETSRYMTVGSSTVSYRYMPLGDELYARDTDAVVLDRQEQLFGVLRESTVLELYRGKAIDLQPGDTIITMQVVD</sequence>
<dbReference type="Pfam" id="PF02254">
    <property type="entry name" value="TrkA_N"/>
    <property type="match status" value="1"/>
</dbReference>
<evidence type="ECO:0000313" key="4">
    <source>
        <dbReference type="EMBL" id="SCJ91195.1"/>
    </source>
</evidence>
<feature type="domain" description="RCK N-terminal" evidence="3">
    <location>
        <begin position="1"/>
        <end position="127"/>
    </location>
</feature>
<dbReference type="InterPro" id="IPR003148">
    <property type="entry name" value="RCK_N"/>
</dbReference>
<dbReference type="PANTHER" id="PTHR43833">
    <property type="entry name" value="POTASSIUM CHANNEL PROTEIN 2-RELATED-RELATED"/>
    <property type="match status" value="1"/>
</dbReference>
<dbReference type="InterPro" id="IPR050721">
    <property type="entry name" value="Trk_Ktr_HKT_K-transport"/>
</dbReference>
<dbReference type="Gene3D" id="3.40.50.720">
    <property type="entry name" value="NAD(P)-binding Rossmann-like Domain"/>
    <property type="match status" value="1"/>
</dbReference>
<dbReference type="GO" id="GO:0015079">
    <property type="term" value="F:potassium ion transmembrane transporter activity"/>
    <property type="evidence" value="ECO:0007669"/>
    <property type="project" value="InterPro"/>
</dbReference>
<keyword evidence="1" id="KW-0813">Transport</keyword>
<protein>
    <submittedName>
        <fullName evidence="4">Trk system potassium uptake protein trkA</fullName>
    </submittedName>
</protein>
<accession>A0A1C6KB92</accession>
<dbReference type="GO" id="GO:0005886">
    <property type="term" value="C:plasma membrane"/>
    <property type="evidence" value="ECO:0007669"/>
    <property type="project" value="InterPro"/>
</dbReference>
<dbReference type="PRINTS" id="PR00335">
    <property type="entry name" value="KUPTAKETRKA"/>
</dbReference>
<evidence type="ECO:0000256" key="2">
    <source>
        <dbReference type="ARBA" id="ARBA00022958"/>
    </source>
</evidence>
<organism evidence="4">
    <name type="scientific">uncultured Anaerotruncus sp</name>
    <dbReference type="NCBI Taxonomy" id="905011"/>
    <lineage>
        <taxon>Bacteria</taxon>
        <taxon>Bacillati</taxon>
        <taxon>Bacillota</taxon>
        <taxon>Clostridia</taxon>
        <taxon>Eubacteriales</taxon>
        <taxon>Oscillospiraceae</taxon>
        <taxon>Anaerotruncus</taxon>
        <taxon>environmental samples</taxon>
    </lineage>
</organism>
<keyword evidence="2" id="KW-0630">Potassium</keyword>
<dbReference type="SUPFAM" id="SSF51735">
    <property type="entry name" value="NAD(P)-binding Rossmann-fold domains"/>
    <property type="match status" value="1"/>
</dbReference>
<dbReference type="AlphaFoldDB" id="A0A1C6KB92"/>
<reference evidence="4" key="1">
    <citation type="submission" date="2015-09" db="EMBL/GenBank/DDBJ databases">
        <authorList>
            <consortium name="Pathogen Informatics"/>
        </authorList>
    </citation>
    <scope>NUCLEOTIDE SEQUENCE</scope>
    <source>
        <strain evidence="4">2789STDY5834896</strain>
    </source>
</reference>
<proteinExistence type="predicted"/>